<feature type="domain" description="Chorismate-utilising enzyme C-terminal" evidence="6">
    <location>
        <begin position="130"/>
        <end position="396"/>
    </location>
</feature>
<evidence type="ECO:0000313" key="8">
    <source>
        <dbReference type="Proteomes" id="UP000440224"/>
    </source>
</evidence>
<keyword evidence="8" id="KW-1185">Reference proteome</keyword>
<dbReference type="Pfam" id="PF00425">
    <property type="entry name" value="Chorismate_bind"/>
    <property type="match status" value="1"/>
</dbReference>
<dbReference type="Gene3D" id="3.60.120.10">
    <property type="entry name" value="Anthranilate synthase"/>
    <property type="match status" value="1"/>
</dbReference>
<dbReference type="SUPFAM" id="SSF56322">
    <property type="entry name" value="ADC synthase"/>
    <property type="match status" value="1"/>
</dbReference>
<dbReference type="NCBIfam" id="TIGR00543">
    <property type="entry name" value="isochor_syn"/>
    <property type="match status" value="1"/>
</dbReference>
<name>A0A6N7Q5E9_9BACT</name>
<evidence type="ECO:0000313" key="7">
    <source>
        <dbReference type="EMBL" id="MRG97504.1"/>
    </source>
</evidence>
<dbReference type="OrthoDB" id="9806579at2"/>
<dbReference type="InterPro" id="IPR015890">
    <property type="entry name" value="Chorismate_C"/>
</dbReference>
<evidence type="ECO:0000256" key="2">
    <source>
        <dbReference type="ARBA" id="ARBA00005297"/>
    </source>
</evidence>
<evidence type="ECO:0000256" key="3">
    <source>
        <dbReference type="ARBA" id="ARBA00012824"/>
    </source>
</evidence>
<dbReference type="Proteomes" id="UP000440224">
    <property type="component" value="Unassembled WGS sequence"/>
</dbReference>
<comment type="similarity">
    <text evidence="2">Belongs to the isochorismate synthase family.</text>
</comment>
<comment type="caution">
    <text evidence="7">The sequence shown here is derived from an EMBL/GenBank/DDBJ whole genome shotgun (WGS) entry which is preliminary data.</text>
</comment>
<dbReference type="EC" id="5.4.4.2" evidence="3"/>
<evidence type="ECO:0000256" key="5">
    <source>
        <dbReference type="ARBA" id="ARBA00041564"/>
    </source>
</evidence>
<sequence>MTSISPSEATLSPARSGAALLGEYNAESSFFFSSSTRTILAQGIREIIADPGGSARGELPGRVAAALGSLKRSGHDHPMAVGALPFDVQSPAHLLVPRSIRMAGPVDAASMSPRAPAPVSADEIRMVPQRDDYLRGVERALASIRDDELSKVVLSRVLELRLPSAVNLALLLQRLSKQNTTGYTFAVKLPEERASGSASEPPARTLLGASPELLVSRSGNTVFANPLAGSAPRSPDPEEDRRRADALLASEKDRREHAVVVDAVAAALRPFCRRLDVPSKASLLHTPAMWHLSSPITGELADLSVSSLELAMALHPTPAVCGYPTTRARAAIEAIEPFDRGYFTGLVGYCDATGDGEWAVTIRCADIRGDAVRLYAGAGIVAGSVPERERAEISSKMRTVLNALGLDPLPEDL</sequence>
<keyword evidence="4" id="KW-0413">Isomerase</keyword>
<proteinExistence type="inferred from homology"/>
<evidence type="ECO:0000256" key="1">
    <source>
        <dbReference type="ARBA" id="ARBA00000799"/>
    </source>
</evidence>
<dbReference type="RefSeq" id="WP_153824288.1">
    <property type="nucleotide sequence ID" value="NZ_WJIE01000018.1"/>
</dbReference>
<gene>
    <name evidence="7" type="primary">dhbC</name>
    <name evidence="7" type="ORF">GF068_37085</name>
</gene>
<dbReference type="AlphaFoldDB" id="A0A6N7Q5E9"/>
<organism evidence="7 8">
    <name type="scientific">Polyangium spumosum</name>
    <dbReference type="NCBI Taxonomy" id="889282"/>
    <lineage>
        <taxon>Bacteria</taxon>
        <taxon>Pseudomonadati</taxon>
        <taxon>Myxococcota</taxon>
        <taxon>Polyangia</taxon>
        <taxon>Polyangiales</taxon>
        <taxon>Polyangiaceae</taxon>
        <taxon>Polyangium</taxon>
    </lineage>
</organism>
<dbReference type="EMBL" id="WJIE01000018">
    <property type="protein sequence ID" value="MRG97504.1"/>
    <property type="molecule type" value="Genomic_DNA"/>
</dbReference>
<evidence type="ECO:0000259" key="6">
    <source>
        <dbReference type="Pfam" id="PF00425"/>
    </source>
</evidence>
<dbReference type="PANTHER" id="PTHR42839">
    <property type="entry name" value="ISOCHORISMATE SYNTHASE ENTC"/>
    <property type="match status" value="1"/>
</dbReference>
<comment type="catalytic activity">
    <reaction evidence="1">
        <text>chorismate = isochorismate</text>
        <dbReference type="Rhea" id="RHEA:18985"/>
        <dbReference type="ChEBI" id="CHEBI:29748"/>
        <dbReference type="ChEBI" id="CHEBI:29780"/>
        <dbReference type="EC" id="5.4.4.2"/>
    </reaction>
</comment>
<dbReference type="InterPro" id="IPR005801">
    <property type="entry name" value="ADC_synthase"/>
</dbReference>
<reference evidence="7 8" key="1">
    <citation type="submission" date="2019-10" db="EMBL/GenBank/DDBJ databases">
        <title>A soil myxobacterium in the family Polyangiaceae.</title>
        <authorList>
            <person name="Li Y."/>
            <person name="Wang J."/>
        </authorList>
    </citation>
    <scope>NUCLEOTIDE SEQUENCE [LARGE SCALE GENOMIC DNA]</scope>
    <source>
        <strain evidence="7 8">DSM 14734</strain>
    </source>
</reference>
<dbReference type="GO" id="GO:0008909">
    <property type="term" value="F:isochorismate synthase activity"/>
    <property type="evidence" value="ECO:0007669"/>
    <property type="project" value="UniProtKB-EC"/>
</dbReference>
<dbReference type="InterPro" id="IPR004561">
    <property type="entry name" value="IsoChor_synthase"/>
</dbReference>
<evidence type="ECO:0000256" key="4">
    <source>
        <dbReference type="ARBA" id="ARBA00023235"/>
    </source>
</evidence>
<dbReference type="PANTHER" id="PTHR42839:SF2">
    <property type="entry name" value="ISOCHORISMATE SYNTHASE ENTC"/>
    <property type="match status" value="1"/>
</dbReference>
<dbReference type="GO" id="GO:0009697">
    <property type="term" value="P:salicylic acid biosynthetic process"/>
    <property type="evidence" value="ECO:0007669"/>
    <property type="project" value="TreeGrafter"/>
</dbReference>
<accession>A0A6N7Q5E9</accession>
<dbReference type="NCBIfam" id="NF005380">
    <property type="entry name" value="PRK06923.1"/>
    <property type="match status" value="1"/>
</dbReference>
<protein>
    <recommendedName>
        <fullName evidence="3">isochorismate synthase</fullName>
        <ecNumber evidence="3">5.4.4.2</ecNumber>
    </recommendedName>
    <alternativeName>
        <fullName evidence="5">Isochorismate mutase</fullName>
    </alternativeName>
</protein>